<dbReference type="InterPro" id="IPR006124">
    <property type="entry name" value="Metalloenzyme"/>
</dbReference>
<evidence type="ECO:0000256" key="2">
    <source>
        <dbReference type="ARBA" id="ARBA00002315"/>
    </source>
</evidence>
<feature type="active site" description="Phosphoserine intermediate" evidence="9 11">
    <location>
        <position position="61"/>
    </location>
</feature>
<feature type="binding site" evidence="9 13">
    <location>
        <position position="436"/>
    </location>
    <ligand>
        <name>Mn(2+)</name>
        <dbReference type="ChEBI" id="CHEBI:29035"/>
        <label>2</label>
    </ligand>
</feature>
<evidence type="ECO:0000259" key="15">
    <source>
        <dbReference type="Pfam" id="PF06415"/>
    </source>
</evidence>
<dbReference type="FunFam" id="3.40.1450.10:FF:000002">
    <property type="entry name" value="2,3-bisphosphoglycerate-independent phosphoglycerate mutase"/>
    <property type="match status" value="1"/>
</dbReference>
<feature type="binding site" evidence="9 13">
    <location>
        <position position="61"/>
    </location>
    <ligand>
        <name>Mn(2+)</name>
        <dbReference type="ChEBI" id="CHEBI:29035"/>
        <label>2</label>
    </ligand>
</feature>
<dbReference type="GO" id="GO:0005829">
    <property type="term" value="C:cytosol"/>
    <property type="evidence" value="ECO:0007669"/>
    <property type="project" value="TreeGrafter"/>
</dbReference>
<feature type="binding site" evidence="9 12">
    <location>
        <position position="328"/>
    </location>
    <ligand>
        <name>substrate</name>
    </ligand>
</feature>
<dbReference type="Proteomes" id="UP000290482">
    <property type="component" value="Chromosome"/>
</dbReference>
<evidence type="ECO:0000256" key="7">
    <source>
        <dbReference type="ARBA" id="ARBA00023211"/>
    </source>
</evidence>
<dbReference type="Gene3D" id="3.40.1450.10">
    <property type="entry name" value="BPG-independent phosphoglycerate mutase, domain B"/>
    <property type="match status" value="1"/>
</dbReference>
<comment type="pathway">
    <text evidence="3 9">Carbohydrate degradation; glycolysis; pyruvate from D-glyceraldehyde 3-phosphate: step 3/5.</text>
</comment>
<dbReference type="InterPro" id="IPR011258">
    <property type="entry name" value="BPG-indep_PGM_N"/>
</dbReference>
<evidence type="ECO:0000256" key="12">
    <source>
        <dbReference type="PIRSR" id="PIRSR001492-2"/>
    </source>
</evidence>
<evidence type="ECO:0000256" key="3">
    <source>
        <dbReference type="ARBA" id="ARBA00004798"/>
    </source>
</evidence>
<evidence type="ECO:0000313" key="17">
    <source>
        <dbReference type="Proteomes" id="UP000290482"/>
    </source>
</evidence>
<evidence type="ECO:0000259" key="14">
    <source>
        <dbReference type="Pfam" id="PF01676"/>
    </source>
</evidence>
<dbReference type="GO" id="GO:0030145">
    <property type="term" value="F:manganese ion binding"/>
    <property type="evidence" value="ECO:0007669"/>
    <property type="project" value="UniProtKB-UniRule"/>
</dbReference>
<dbReference type="RefSeq" id="WP_022935766.1">
    <property type="nucleotide sequence ID" value="NZ_LR214940.1"/>
</dbReference>
<dbReference type="GO" id="GO:0006096">
    <property type="term" value="P:glycolytic process"/>
    <property type="evidence" value="ECO:0007669"/>
    <property type="project" value="UniProtKB-UniRule"/>
</dbReference>
<evidence type="ECO:0000256" key="5">
    <source>
        <dbReference type="ARBA" id="ARBA00022723"/>
    </source>
</evidence>
<feature type="binding site" evidence="9 12">
    <location>
        <begin position="254"/>
        <end position="257"/>
    </location>
    <ligand>
        <name>substrate</name>
    </ligand>
</feature>
<protein>
    <recommendedName>
        <fullName evidence="9 10">2,3-bisphosphoglycerate-independent phosphoglycerate mutase</fullName>
        <shortName evidence="9">BPG-independent PGAM</shortName>
        <shortName evidence="9">Phosphoglyceromutase</shortName>
        <shortName evidence="9">iPGM</shortName>
        <ecNumber evidence="9 10">5.4.2.12</ecNumber>
    </recommendedName>
</protein>
<evidence type="ECO:0000256" key="6">
    <source>
        <dbReference type="ARBA" id="ARBA00023152"/>
    </source>
</evidence>
<dbReference type="InterPro" id="IPR017850">
    <property type="entry name" value="Alkaline_phosphatase_core_sf"/>
</dbReference>
<feature type="domain" description="Metalloenzyme" evidence="14">
    <location>
        <begin position="3"/>
        <end position="489"/>
    </location>
</feature>
<evidence type="ECO:0000256" key="9">
    <source>
        <dbReference type="HAMAP-Rule" id="MF_01038"/>
    </source>
</evidence>
<proteinExistence type="inferred from homology"/>
<dbReference type="PANTHER" id="PTHR31637">
    <property type="entry name" value="2,3-BISPHOSPHOGLYCERATE-INDEPENDENT PHOSPHOGLYCERATE MUTASE"/>
    <property type="match status" value="1"/>
</dbReference>
<dbReference type="SUPFAM" id="SSF53649">
    <property type="entry name" value="Alkaline phosphatase-like"/>
    <property type="match status" value="1"/>
</dbReference>
<evidence type="ECO:0000256" key="10">
    <source>
        <dbReference type="NCBIfam" id="TIGR01307"/>
    </source>
</evidence>
<evidence type="ECO:0000256" key="8">
    <source>
        <dbReference type="ARBA" id="ARBA00023235"/>
    </source>
</evidence>
<dbReference type="Pfam" id="PF01676">
    <property type="entry name" value="Metalloenzyme"/>
    <property type="match status" value="1"/>
</dbReference>
<gene>
    <name evidence="16" type="primary">pgm</name>
    <name evidence="9" type="synonym">gpmI</name>
    <name evidence="16" type="ORF">NCTC10112_00588</name>
</gene>
<dbReference type="OrthoDB" id="9800863at2"/>
<keyword evidence="8 9" id="KW-0413">Isomerase</keyword>
<evidence type="ECO:0000256" key="11">
    <source>
        <dbReference type="PIRSR" id="PIRSR001492-1"/>
    </source>
</evidence>
<evidence type="ECO:0000313" key="16">
    <source>
        <dbReference type="EMBL" id="VEU55992.1"/>
    </source>
</evidence>
<feature type="binding site" evidence="9 13">
    <location>
        <position position="454"/>
    </location>
    <ligand>
        <name>Mn(2+)</name>
        <dbReference type="ChEBI" id="CHEBI:29035"/>
        <label>1</label>
    </ligand>
</feature>
<dbReference type="NCBIfam" id="TIGR01307">
    <property type="entry name" value="pgm_bpd_ind"/>
    <property type="match status" value="1"/>
</dbReference>
<feature type="domain" description="BPG-independent PGAM N-terminal" evidence="15">
    <location>
        <begin position="81"/>
        <end position="293"/>
    </location>
</feature>
<dbReference type="GO" id="GO:0004619">
    <property type="term" value="F:phosphoglycerate mutase activity"/>
    <property type="evidence" value="ECO:0007669"/>
    <property type="project" value="UniProtKB-UniRule"/>
</dbReference>
<dbReference type="GO" id="GO:0006007">
    <property type="term" value="P:glucose catabolic process"/>
    <property type="evidence" value="ECO:0007669"/>
    <property type="project" value="InterPro"/>
</dbReference>
<evidence type="ECO:0000256" key="13">
    <source>
        <dbReference type="PIRSR" id="PIRSR001492-3"/>
    </source>
</evidence>
<feature type="binding site" evidence="9 13">
    <location>
        <position position="393"/>
    </location>
    <ligand>
        <name>Mn(2+)</name>
        <dbReference type="ChEBI" id="CHEBI:29035"/>
        <label>1</label>
    </ligand>
</feature>
<comment type="cofactor">
    <cofactor evidence="9">
        <name>Mn(2+)</name>
        <dbReference type="ChEBI" id="CHEBI:29035"/>
    </cofactor>
    <text evidence="9">Binds 2 manganese ions per subunit.</text>
</comment>
<dbReference type="Gene3D" id="3.40.720.10">
    <property type="entry name" value="Alkaline Phosphatase, subunit A"/>
    <property type="match status" value="1"/>
</dbReference>
<keyword evidence="7 9" id="KW-0464">Manganese</keyword>
<comment type="similarity">
    <text evidence="4 9">Belongs to the BPG-independent phosphoglycerate mutase family.</text>
</comment>
<dbReference type="CDD" id="cd16010">
    <property type="entry name" value="iPGM"/>
    <property type="match status" value="1"/>
</dbReference>
<feature type="binding site" evidence="9 13">
    <location>
        <position position="397"/>
    </location>
    <ligand>
        <name>Mn(2+)</name>
        <dbReference type="ChEBI" id="CHEBI:29035"/>
        <label>1</label>
    </ligand>
</feature>
<dbReference type="EC" id="5.4.2.12" evidence="9 10"/>
<dbReference type="HAMAP" id="MF_01038">
    <property type="entry name" value="GpmI"/>
    <property type="match status" value="1"/>
</dbReference>
<feature type="binding site" evidence="9 12">
    <location>
        <begin position="152"/>
        <end position="153"/>
    </location>
    <ligand>
        <name>substrate</name>
    </ligand>
</feature>
<name>A0A448ZXM1_METOS</name>
<feature type="binding site" evidence="9 13">
    <location>
        <position position="437"/>
    </location>
    <ligand>
        <name>Mn(2+)</name>
        <dbReference type="ChEBI" id="CHEBI:29035"/>
        <label>2</label>
    </ligand>
</feature>
<dbReference type="InterPro" id="IPR036646">
    <property type="entry name" value="PGAM_B_sf"/>
</dbReference>
<dbReference type="PIRSF" id="PIRSF001492">
    <property type="entry name" value="IPGAM"/>
    <property type="match status" value="1"/>
</dbReference>
<dbReference type="UniPathway" id="UPA00109">
    <property type="reaction ID" value="UER00186"/>
</dbReference>
<keyword evidence="6 9" id="KW-0324">Glycolysis</keyword>
<accession>A0A448ZXM1</accession>
<feature type="binding site" evidence="9 12">
    <location>
        <position position="183"/>
    </location>
    <ligand>
        <name>substrate</name>
    </ligand>
</feature>
<comment type="catalytic activity">
    <reaction evidence="1 9">
        <text>(2R)-2-phosphoglycerate = (2R)-3-phosphoglycerate</text>
        <dbReference type="Rhea" id="RHEA:15901"/>
        <dbReference type="ChEBI" id="CHEBI:58272"/>
        <dbReference type="ChEBI" id="CHEBI:58289"/>
        <dbReference type="EC" id="5.4.2.12"/>
    </reaction>
</comment>
<dbReference type="SUPFAM" id="SSF64158">
    <property type="entry name" value="2,3-Bisphosphoglycerate-independent phosphoglycerate mutase, substrate-binding domain"/>
    <property type="match status" value="1"/>
</dbReference>
<organism evidence="16 17">
    <name type="scientific">Metamycoplasma orale</name>
    <name type="common">Mycoplasma orale</name>
    <dbReference type="NCBI Taxonomy" id="2121"/>
    <lineage>
        <taxon>Bacteria</taxon>
        <taxon>Bacillati</taxon>
        <taxon>Mycoplasmatota</taxon>
        <taxon>Mycoplasmoidales</taxon>
        <taxon>Metamycoplasmataceae</taxon>
        <taxon>Metamycoplasma</taxon>
    </lineage>
</organism>
<comment type="function">
    <text evidence="2 9">Catalyzes the interconversion of 2-phosphoglycerate and 3-phosphoglycerate.</text>
</comment>
<dbReference type="InterPro" id="IPR005995">
    <property type="entry name" value="Pgm_bpd_ind"/>
</dbReference>
<sequence length="502" mass="56895">MKKKIILTIIDGLGIRKETQGNAYALAKHPTFDYLFSNCPHSILEASGKYVGLPEGQIGNSEVGHLNIGAGRIVYTGLSLINKQIEDKTFFKNEVLKKVMLDCKAKNTVLHLMGMLSNGGVHSHEEHLFALIEMAHELKLTKVSVHIFGDGRDVKPQSILPSIEKLESLVKKYGYTISSIAGRFYAMDRDQIFERNEQAFLCLLGKSKNKFDDLKKYVQDQYDQQIYDEFIIPAQNKNGLFVKDNDSIIFFNFRPDRARQLSHLFIGSNDLYSYQSSNKVKINQFVSFMNYEKIPSLVAFKEMEIINPIGKVLEQNNLKQLRLAETQKYAHVTFFMDGGKEENYKGQKRILVDSIKAASFADCPQMSAKEITDELLSNIKDFDFVIMNYANPDMVGHTGNLKATIQAIEFLDKQFKRILDYVSKNKDSINWFITADHGNAEIVEDQNGKPVTKHTTSPVMLISYDNSIKLQNGILADVAPTVLDYANIKKPKEMTGKSLIIK</sequence>
<feature type="binding site" evidence="9 12">
    <location>
        <position position="189"/>
    </location>
    <ligand>
        <name>substrate</name>
    </ligand>
</feature>
<feature type="binding site" evidence="9 13">
    <location>
        <position position="11"/>
    </location>
    <ligand>
        <name>Mn(2+)</name>
        <dbReference type="ChEBI" id="CHEBI:29035"/>
        <label>2</label>
    </ligand>
</feature>
<dbReference type="EMBL" id="LR214940">
    <property type="protein sequence ID" value="VEU55992.1"/>
    <property type="molecule type" value="Genomic_DNA"/>
</dbReference>
<dbReference type="AlphaFoldDB" id="A0A448ZXM1"/>
<evidence type="ECO:0000256" key="4">
    <source>
        <dbReference type="ARBA" id="ARBA00008819"/>
    </source>
</evidence>
<dbReference type="PANTHER" id="PTHR31637:SF0">
    <property type="entry name" value="2,3-BISPHOSPHOGLYCERATE-INDEPENDENT PHOSPHOGLYCERATE MUTASE"/>
    <property type="match status" value="1"/>
</dbReference>
<keyword evidence="17" id="KW-1185">Reference proteome</keyword>
<dbReference type="KEGG" id="mob:NCTC10112_00588"/>
<evidence type="ECO:0000256" key="1">
    <source>
        <dbReference type="ARBA" id="ARBA00000370"/>
    </source>
</evidence>
<keyword evidence="5 9" id="KW-0479">Metal-binding</keyword>
<comment type="subunit">
    <text evidence="9">Monomer.</text>
</comment>
<feature type="binding site" evidence="9 12">
    <location>
        <position position="122"/>
    </location>
    <ligand>
        <name>substrate</name>
    </ligand>
</feature>
<dbReference type="Pfam" id="PF06415">
    <property type="entry name" value="iPGM_N"/>
    <property type="match status" value="1"/>
</dbReference>
<reference evidence="16 17" key="1">
    <citation type="submission" date="2019-01" db="EMBL/GenBank/DDBJ databases">
        <authorList>
            <consortium name="Pathogen Informatics"/>
        </authorList>
    </citation>
    <scope>NUCLEOTIDE SEQUENCE [LARGE SCALE GENOMIC DNA]</scope>
    <source>
        <strain evidence="16 17">NCTC10112</strain>
    </source>
</reference>